<reference evidence="7 8" key="1">
    <citation type="submission" date="2024-02" db="EMBL/GenBank/DDBJ databases">
        <title>Deinococcus carri NBRC 110142.</title>
        <authorList>
            <person name="Ichikawa N."/>
            <person name="Katano-Makiyama Y."/>
            <person name="Hidaka K."/>
        </authorList>
    </citation>
    <scope>NUCLEOTIDE SEQUENCE [LARGE SCALE GENOMIC DNA]</scope>
    <source>
        <strain evidence="7 8">NBRC 110142</strain>
    </source>
</reference>
<evidence type="ECO:0000256" key="3">
    <source>
        <dbReference type="ARBA" id="ARBA00022801"/>
    </source>
</evidence>
<name>A0ABP9W7G2_9DEIO</name>
<sequence>MNLRAILLHVRVVSRLNRLSLRDAVDALRWAAGLTVPGTPPNRFPARVINASFTLNSVPKTGCAPAMQRAVDEVLARGSVIVVSAGNRNAPAVLNTPAGCRGVITVAPTDEQNRRAPYSNWGAAVALAAPGGTAGEQVEVLRPGGGEAERMGTSFAAPLVSGAASLLLAERPALSPAAVATILERTAQPFPGGQCDRLRARSCGAGVLDVAAAVQAARTWAGRWPWPANADGEPRSFWPPCCSQR</sequence>
<dbReference type="InterPro" id="IPR000209">
    <property type="entry name" value="Peptidase_S8/S53_dom"/>
</dbReference>
<evidence type="ECO:0000259" key="6">
    <source>
        <dbReference type="Pfam" id="PF00082"/>
    </source>
</evidence>
<proteinExistence type="inferred from homology"/>
<keyword evidence="4" id="KW-0720">Serine protease</keyword>
<dbReference type="SUPFAM" id="SSF52743">
    <property type="entry name" value="Subtilisin-like"/>
    <property type="match status" value="1"/>
</dbReference>
<dbReference type="PROSITE" id="PS51892">
    <property type="entry name" value="SUBTILASE"/>
    <property type="match status" value="1"/>
</dbReference>
<comment type="caution">
    <text evidence="7">The sequence shown here is derived from an EMBL/GenBank/DDBJ whole genome shotgun (WGS) entry which is preliminary data.</text>
</comment>
<dbReference type="InterPro" id="IPR050131">
    <property type="entry name" value="Peptidase_S8_subtilisin-like"/>
</dbReference>
<protein>
    <recommendedName>
        <fullName evidence="6">Peptidase S8/S53 domain-containing protein</fullName>
    </recommendedName>
</protein>
<evidence type="ECO:0000256" key="4">
    <source>
        <dbReference type="ARBA" id="ARBA00022825"/>
    </source>
</evidence>
<dbReference type="EMBL" id="BAABRP010000002">
    <property type="protein sequence ID" value="GAA5512420.1"/>
    <property type="molecule type" value="Genomic_DNA"/>
</dbReference>
<dbReference type="Pfam" id="PF00082">
    <property type="entry name" value="Peptidase_S8"/>
    <property type="match status" value="1"/>
</dbReference>
<organism evidence="7 8">
    <name type="scientific">Deinococcus carri</name>
    <dbReference type="NCBI Taxonomy" id="1211323"/>
    <lineage>
        <taxon>Bacteria</taxon>
        <taxon>Thermotogati</taxon>
        <taxon>Deinococcota</taxon>
        <taxon>Deinococci</taxon>
        <taxon>Deinococcales</taxon>
        <taxon>Deinococcaceae</taxon>
        <taxon>Deinococcus</taxon>
    </lineage>
</organism>
<feature type="domain" description="Peptidase S8/S53" evidence="6">
    <location>
        <begin position="7"/>
        <end position="189"/>
    </location>
</feature>
<evidence type="ECO:0000256" key="5">
    <source>
        <dbReference type="PROSITE-ProRule" id="PRU01240"/>
    </source>
</evidence>
<dbReference type="InterPro" id="IPR023828">
    <property type="entry name" value="Peptidase_S8_Ser-AS"/>
</dbReference>
<dbReference type="PROSITE" id="PS00138">
    <property type="entry name" value="SUBTILASE_SER"/>
    <property type="match status" value="1"/>
</dbReference>
<evidence type="ECO:0000313" key="8">
    <source>
        <dbReference type="Proteomes" id="UP001401887"/>
    </source>
</evidence>
<evidence type="ECO:0000313" key="7">
    <source>
        <dbReference type="EMBL" id="GAA5512420.1"/>
    </source>
</evidence>
<comment type="caution">
    <text evidence="5">Lacks conserved residue(s) required for the propagation of feature annotation.</text>
</comment>
<comment type="similarity">
    <text evidence="1 5">Belongs to the peptidase S8 family.</text>
</comment>
<keyword evidence="2" id="KW-0645">Protease</keyword>
<dbReference type="PANTHER" id="PTHR43806">
    <property type="entry name" value="PEPTIDASE S8"/>
    <property type="match status" value="1"/>
</dbReference>
<dbReference type="Gene3D" id="3.40.50.200">
    <property type="entry name" value="Peptidase S8/S53 domain"/>
    <property type="match status" value="1"/>
</dbReference>
<keyword evidence="3" id="KW-0378">Hydrolase</keyword>
<dbReference type="Proteomes" id="UP001401887">
    <property type="component" value="Unassembled WGS sequence"/>
</dbReference>
<keyword evidence="8" id="KW-1185">Reference proteome</keyword>
<dbReference type="InterPro" id="IPR036852">
    <property type="entry name" value="Peptidase_S8/S53_dom_sf"/>
</dbReference>
<dbReference type="PANTHER" id="PTHR43806:SF11">
    <property type="entry name" value="CEREVISIN-RELATED"/>
    <property type="match status" value="1"/>
</dbReference>
<evidence type="ECO:0000256" key="2">
    <source>
        <dbReference type="ARBA" id="ARBA00022670"/>
    </source>
</evidence>
<gene>
    <name evidence="7" type="ORF">Dcar01_01134</name>
</gene>
<evidence type="ECO:0000256" key="1">
    <source>
        <dbReference type="ARBA" id="ARBA00011073"/>
    </source>
</evidence>
<accession>A0ABP9W7G2</accession>